<dbReference type="RefSeq" id="WP_343846297.1">
    <property type="nucleotide sequence ID" value="NZ_BAAAEI010000020.1"/>
</dbReference>
<sequence length="251" mass="28251">MLGDYQWSEQTCGRLSKWDKLRLLGLLAKAKCMEQSSRMAVSLRLRSVLQDADENWLALPDSQLVKQVEEEATALYSAPMLAHCYRTYFFAQLFARYYQLKVDSELLAVSSLLHDVGLCSPYSEQCSHTGFQIIGARHVQQRIQQAGYSQHKQRCAYEAVSLHLNLYIRPKPQFAEAAVLQRGATLDVIGANRHLFAPALLAWVHRYYARDGFRADILDTMQTIPHAPHSHAGFLGRCGFAALAAANPLDP</sequence>
<protein>
    <submittedName>
        <fullName evidence="2">HD domain-containing protein</fullName>
    </submittedName>
</protein>
<gene>
    <name evidence="2" type="ORF">GCM10009092_32600</name>
</gene>
<dbReference type="PANTHER" id="PTHR35569:SF1">
    <property type="entry name" value="CYANAMIDE HYDRATASE DDI2-RELATED"/>
    <property type="match status" value="1"/>
</dbReference>
<accession>A0ABN0XJC3</accession>
<dbReference type="InterPro" id="IPR006674">
    <property type="entry name" value="HD_domain"/>
</dbReference>
<organism evidence="2 3">
    <name type="scientific">Bowmanella denitrificans</name>
    <dbReference type="NCBI Taxonomy" id="366582"/>
    <lineage>
        <taxon>Bacteria</taxon>
        <taxon>Pseudomonadati</taxon>
        <taxon>Pseudomonadota</taxon>
        <taxon>Gammaproteobacteria</taxon>
        <taxon>Alteromonadales</taxon>
        <taxon>Alteromonadaceae</taxon>
        <taxon>Bowmanella</taxon>
    </lineage>
</organism>
<evidence type="ECO:0000313" key="2">
    <source>
        <dbReference type="EMBL" id="GAA0365702.1"/>
    </source>
</evidence>
<dbReference type="Proteomes" id="UP001501757">
    <property type="component" value="Unassembled WGS sequence"/>
</dbReference>
<dbReference type="SUPFAM" id="SSF109604">
    <property type="entry name" value="HD-domain/PDEase-like"/>
    <property type="match status" value="1"/>
</dbReference>
<dbReference type="Gene3D" id="1.10.3210.10">
    <property type="entry name" value="Hypothetical protein af1432"/>
    <property type="match status" value="1"/>
</dbReference>
<comment type="caution">
    <text evidence="2">The sequence shown here is derived from an EMBL/GenBank/DDBJ whole genome shotgun (WGS) entry which is preliminary data.</text>
</comment>
<reference evidence="2 3" key="1">
    <citation type="journal article" date="2019" name="Int. J. Syst. Evol. Microbiol.">
        <title>The Global Catalogue of Microorganisms (GCM) 10K type strain sequencing project: providing services to taxonomists for standard genome sequencing and annotation.</title>
        <authorList>
            <consortium name="The Broad Institute Genomics Platform"/>
            <consortium name="The Broad Institute Genome Sequencing Center for Infectious Disease"/>
            <person name="Wu L."/>
            <person name="Ma J."/>
        </authorList>
    </citation>
    <scope>NUCLEOTIDE SEQUENCE [LARGE SCALE GENOMIC DNA]</scope>
    <source>
        <strain evidence="2 3">JCM 13378</strain>
    </source>
</reference>
<evidence type="ECO:0000259" key="1">
    <source>
        <dbReference type="Pfam" id="PF01966"/>
    </source>
</evidence>
<dbReference type="CDD" id="cd00077">
    <property type="entry name" value="HDc"/>
    <property type="match status" value="1"/>
</dbReference>
<dbReference type="Pfam" id="PF01966">
    <property type="entry name" value="HD"/>
    <property type="match status" value="1"/>
</dbReference>
<feature type="domain" description="HD" evidence="1">
    <location>
        <begin position="81"/>
        <end position="168"/>
    </location>
</feature>
<dbReference type="EMBL" id="BAAAEI010000020">
    <property type="protein sequence ID" value="GAA0365702.1"/>
    <property type="molecule type" value="Genomic_DNA"/>
</dbReference>
<dbReference type="PANTHER" id="PTHR35569">
    <property type="entry name" value="CYANAMIDE HYDRATASE DDI2-RELATED"/>
    <property type="match status" value="1"/>
</dbReference>
<keyword evidence="3" id="KW-1185">Reference proteome</keyword>
<proteinExistence type="predicted"/>
<dbReference type="InterPro" id="IPR003607">
    <property type="entry name" value="HD/PDEase_dom"/>
</dbReference>
<evidence type="ECO:0000313" key="3">
    <source>
        <dbReference type="Proteomes" id="UP001501757"/>
    </source>
</evidence>
<name>A0ABN0XJC3_9ALTE</name>